<keyword evidence="6" id="KW-0812">Transmembrane</keyword>
<evidence type="ECO:0000256" key="1">
    <source>
        <dbReference type="ARBA" id="ARBA00003416"/>
    </source>
</evidence>
<dbReference type="PANTHER" id="PTHR30563">
    <property type="entry name" value="DNA RECOMBINATION PROTEIN RMUC"/>
    <property type="match status" value="1"/>
</dbReference>
<comment type="caution">
    <text evidence="7">The sequence shown here is derived from an EMBL/GenBank/DDBJ whole genome shotgun (WGS) entry which is preliminary data.</text>
</comment>
<dbReference type="GO" id="GO:0006310">
    <property type="term" value="P:DNA recombination"/>
    <property type="evidence" value="ECO:0007669"/>
    <property type="project" value="UniProtKB-KW"/>
</dbReference>
<evidence type="ECO:0008006" key="9">
    <source>
        <dbReference type="Google" id="ProtNLM"/>
    </source>
</evidence>
<reference evidence="7" key="1">
    <citation type="submission" date="2022-12" db="EMBL/GenBank/DDBJ databases">
        <title>Reference genome sequencing for broad-spectrum identification of bacterial and archaeal isolates by mass spectrometry.</title>
        <authorList>
            <person name="Sekiguchi Y."/>
            <person name="Tourlousse D.M."/>
        </authorList>
    </citation>
    <scope>NUCLEOTIDE SEQUENCE</scope>
    <source>
        <strain evidence="7">ASRB1</strain>
    </source>
</reference>
<dbReference type="Proteomes" id="UP001144372">
    <property type="component" value="Unassembled WGS sequence"/>
</dbReference>
<keyword evidence="3 5" id="KW-0175">Coiled coil</keyword>
<organism evidence="7 8">
    <name type="scientific">Desulforhabdus amnigena</name>
    <dbReference type="NCBI Taxonomy" id="40218"/>
    <lineage>
        <taxon>Bacteria</taxon>
        <taxon>Pseudomonadati</taxon>
        <taxon>Thermodesulfobacteriota</taxon>
        <taxon>Syntrophobacteria</taxon>
        <taxon>Syntrophobacterales</taxon>
        <taxon>Syntrophobacteraceae</taxon>
        <taxon>Desulforhabdus</taxon>
    </lineage>
</organism>
<evidence type="ECO:0000256" key="4">
    <source>
        <dbReference type="ARBA" id="ARBA00023172"/>
    </source>
</evidence>
<evidence type="ECO:0000256" key="3">
    <source>
        <dbReference type="ARBA" id="ARBA00023054"/>
    </source>
</evidence>
<keyword evidence="4" id="KW-0233">DNA recombination</keyword>
<dbReference type="PANTHER" id="PTHR30563:SF0">
    <property type="entry name" value="DNA RECOMBINATION PROTEIN RMUC"/>
    <property type="match status" value="1"/>
</dbReference>
<keyword evidence="6" id="KW-1133">Transmembrane helix</keyword>
<sequence>MQDFSAYLIPLLMFLLGAILGSCIVGAIFRFKIQRISEKIRGELELERATLWERLSGRERQLEDLKGAHDKVMTEISRLRDEMKVEFERRVAAEEKNSRIPDLQASIRSREELILKAQKENSVLRSKLSEVETRLEEEQKTAAEKFELLREAQAKLSDAFQALSAEALRNNNQSFLDLAQTALQKFQESAKNDLETRRKAIGELVQPLRDSLVKVNEKIGEIEKARITAYVGLNEQIRSLAQTQNALHRETSSLVQSLRAPTVRGRWGEIQLRRVVEIAGMVEYCDFAQQESVISEKGVLRPDMLIKLPNHKIVVVDSKAPLQAYLEALEARDDVTREAKLMDHARQIRAHLTQLSGKAYWEQFRSAPEFAVLFLPGETFFSAALEQDPSLIEFGVERNVILATPTTLIALLRAVAYGWRQEQIAENAQAISELGKTLYDRIRTLTGHFSEMKKGLDRAVLAYNRAVGSLEGRVLVTARKFKDLGASNSLDLEFPETIDTVSRKLQSVEHIESNFERGNSLEGG</sequence>
<feature type="transmembrane region" description="Helical" evidence="6">
    <location>
        <begin position="6"/>
        <end position="31"/>
    </location>
</feature>
<dbReference type="Pfam" id="PF02646">
    <property type="entry name" value="RmuC"/>
    <property type="match status" value="1"/>
</dbReference>
<dbReference type="InterPro" id="IPR003798">
    <property type="entry name" value="DNA_recombination_RmuC"/>
</dbReference>
<dbReference type="EMBL" id="BSDR01000001">
    <property type="protein sequence ID" value="GLI33461.1"/>
    <property type="molecule type" value="Genomic_DNA"/>
</dbReference>
<evidence type="ECO:0000313" key="7">
    <source>
        <dbReference type="EMBL" id="GLI33461.1"/>
    </source>
</evidence>
<keyword evidence="8" id="KW-1185">Reference proteome</keyword>
<proteinExistence type="inferred from homology"/>
<name>A0A9W6D573_9BACT</name>
<protein>
    <recommendedName>
        <fullName evidence="9">DNA recombination protein RmuC</fullName>
    </recommendedName>
</protein>
<comment type="similarity">
    <text evidence="2">Belongs to the RmuC family.</text>
</comment>
<evidence type="ECO:0000256" key="5">
    <source>
        <dbReference type="SAM" id="Coils"/>
    </source>
</evidence>
<keyword evidence="6" id="KW-0472">Membrane</keyword>
<evidence type="ECO:0000256" key="2">
    <source>
        <dbReference type="ARBA" id="ARBA00009840"/>
    </source>
</evidence>
<dbReference type="RefSeq" id="WP_281792461.1">
    <property type="nucleotide sequence ID" value="NZ_BSDR01000001.1"/>
</dbReference>
<accession>A0A9W6D573</accession>
<comment type="function">
    <text evidence="1">Involved in DNA recombination.</text>
</comment>
<evidence type="ECO:0000313" key="8">
    <source>
        <dbReference type="Proteomes" id="UP001144372"/>
    </source>
</evidence>
<dbReference type="AlphaFoldDB" id="A0A9W6D573"/>
<evidence type="ECO:0000256" key="6">
    <source>
        <dbReference type="SAM" id="Phobius"/>
    </source>
</evidence>
<gene>
    <name evidence="7" type="ORF">DAMNIGENAA_08940</name>
</gene>
<feature type="coiled-coil region" evidence="5">
    <location>
        <begin position="62"/>
        <end position="155"/>
    </location>
</feature>